<geneLocation type="plasmid" evidence="2">
    <name>pts485</name>
</geneLocation>
<organism evidence="1 2">
    <name type="scientific">Candidatus Thiodictyon syntrophicum</name>
    <dbReference type="NCBI Taxonomy" id="1166950"/>
    <lineage>
        <taxon>Bacteria</taxon>
        <taxon>Pseudomonadati</taxon>
        <taxon>Pseudomonadota</taxon>
        <taxon>Gammaproteobacteria</taxon>
        <taxon>Chromatiales</taxon>
        <taxon>Chromatiaceae</taxon>
        <taxon>Thiodictyon</taxon>
    </lineage>
</organism>
<name>A0A2K8UIP1_9GAMM</name>
<sequence length="66" mass="7678">MGDSDNSEKIEIARYHREIVEDFQHMLKKYVRIMEWDVPDVDEQEARNLVMQALKSALAEIEAGQG</sequence>
<keyword evidence="1" id="KW-0614">Plasmid</keyword>
<dbReference type="EMBL" id="CP020372">
    <property type="protein sequence ID" value="AUB85400.1"/>
    <property type="molecule type" value="Genomic_DNA"/>
</dbReference>
<dbReference type="RefSeq" id="WP_100923027.1">
    <property type="nucleotide sequence ID" value="NZ_CP020372.1"/>
</dbReference>
<dbReference type="OrthoDB" id="5740743at2"/>
<keyword evidence="2" id="KW-1185">Reference proteome</keyword>
<dbReference type="AlphaFoldDB" id="A0A2K8UIP1"/>
<protein>
    <submittedName>
        <fullName evidence="1">Uncharacterized protein</fullName>
    </submittedName>
</protein>
<dbReference type="KEGG" id="tsy:THSYN_31240"/>
<accession>A0A2K8UIP1</accession>
<proteinExistence type="predicted"/>
<evidence type="ECO:0000313" key="1">
    <source>
        <dbReference type="EMBL" id="AUB85400.1"/>
    </source>
</evidence>
<reference evidence="1 2" key="1">
    <citation type="submission" date="2017-03" db="EMBL/GenBank/DDBJ databases">
        <title>Complete genome sequence of Candidatus 'Thiodictyon syntrophicum' sp. nov. strain Cad16T, a photolithoautotroph purple sulfur bacterium isolated from an alpine meromictic lake.</title>
        <authorList>
            <person name="Luedin S.M."/>
            <person name="Pothier J.F."/>
            <person name="Danza F."/>
            <person name="Storelli N."/>
            <person name="Wittwer M."/>
            <person name="Tonolla M."/>
        </authorList>
    </citation>
    <scope>NUCLEOTIDE SEQUENCE [LARGE SCALE GENOMIC DNA]</scope>
    <source>
        <strain evidence="1 2">Cad16T</strain>
        <plasmid evidence="2">Plasmid pts485</plasmid>
    </source>
</reference>
<evidence type="ECO:0000313" key="2">
    <source>
        <dbReference type="Proteomes" id="UP000232638"/>
    </source>
</evidence>
<gene>
    <name evidence="1" type="ORF">THSYN_31240</name>
</gene>
<dbReference type="Proteomes" id="UP000232638">
    <property type="component" value="Plasmid pTs485"/>
</dbReference>